<feature type="transmembrane region" description="Helical" evidence="1">
    <location>
        <begin position="91"/>
        <end position="111"/>
    </location>
</feature>
<evidence type="ECO:0008006" key="4">
    <source>
        <dbReference type="Google" id="ProtNLM"/>
    </source>
</evidence>
<organism evidence="2 3">
    <name type="scientific">Noviluteimonas gilva</name>
    <dbReference type="NCBI Taxonomy" id="2682097"/>
    <lineage>
        <taxon>Bacteria</taxon>
        <taxon>Pseudomonadati</taxon>
        <taxon>Pseudomonadota</taxon>
        <taxon>Gammaproteobacteria</taxon>
        <taxon>Lysobacterales</taxon>
        <taxon>Lysobacteraceae</taxon>
        <taxon>Noviluteimonas</taxon>
    </lineage>
</organism>
<evidence type="ECO:0000313" key="3">
    <source>
        <dbReference type="Proteomes" id="UP000479692"/>
    </source>
</evidence>
<keyword evidence="3" id="KW-1185">Reference proteome</keyword>
<dbReference type="Proteomes" id="UP000479692">
    <property type="component" value="Unassembled WGS sequence"/>
</dbReference>
<name>A0A7C9MN87_9GAMM</name>
<feature type="transmembrane region" description="Helical" evidence="1">
    <location>
        <begin position="49"/>
        <end position="70"/>
    </location>
</feature>
<evidence type="ECO:0000256" key="1">
    <source>
        <dbReference type="SAM" id="Phobius"/>
    </source>
</evidence>
<feature type="transmembrane region" description="Helical" evidence="1">
    <location>
        <begin position="117"/>
        <end position="139"/>
    </location>
</feature>
<dbReference type="RefSeq" id="WP_156642627.1">
    <property type="nucleotide sequence ID" value="NZ_WOXT01000004.1"/>
</dbReference>
<feature type="transmembrane region" description="Helical" evidence="1">
    <location>
        <begin position="160"/>
        <end position="182"/>
    </location>
</feature>
<proteinExistence type="predicted"/>
<keyword evidence="1" id="KW-0472">Membrane</keyword>
<gene>
    <name evidence="2" type="ORF">GN331_12715</name>
</gene>
<reference evidence="2 3" key="1">
    <citation type="submission" date="2019-12" db="EMBL/GenBank/DDBJ databases">
        <authorList>
            <person name="Xu J."/>
        </authorList>
    </citation>
    <scope>NUCLEOTIDE SEQUENCE [LARGE SCALE GENOMIC DNA]</scope>
    <source>
        <strain evidence="2 3">HX-5-24</strain>
    </source>
</reference>
<dbReference type="EMBL" id="WOXT01000004">
    <property type="protein sequence ID" value="MUV15067.1"/>
    <property type="molecule type" value="Genomic_DNA"/>
</dbReference>
<accession>A0A7C9MN87</accession>
<dbReference type="AlphaFoldDB" id="A0A7C9MN87"/>
<sequence>MSATPRATTAPPEPFWQRIPAIILYPIRGAALVTLVMLALLAIFRGIPFIGWLISIAMWLGAYKYAFEILRRSADGDMEPPEVIVTVDSGVVWRFLVMQFVLVALLVLLLFTQSKLLIVGGLALLVFLQPALTMTLAMTGSLSSALSPSTAFSIVARVGWPYLAVVGLLFVIQLSALTAGAWLGHMVPPIVANWLSTVLGFWGLFSAFHLMGYLIYQAHDELGYEPATLQAQATHAPIGAVGGEAVIAEAEPLIREGRMTEAIALLRTEVRTRAVSTEVHELYRRLLQKAGDMQVVQEHARQFLHQLMMEKQDRKALGLLRESLDTDPAFVPLLPEHGARLAEQARLGGQAQLAVDALHALFNARPGDASSAQWGLTAAMILLERFNRPAEAKVLLERARTRTTDEALLQRIDAALSLT</sequence>
<protein>
    <recommendedName>
        <fullName evidence="4">Transmembrane protein</fullName>
    </recommendedName>
</protein>
<evidence type="ECO:0000313" key="2">
    <source>
        <dbReference type="EMBL" id="MUV15067.1"/>
    </source>
</evidence>
<keyword evidence="1" id="KW-1133">Transmembrane helix</keyword>
<comment type="caution">
    <text evidence="2">The sequence shown here is derived from an EMBL/GenBank/DDBJ whole genome shotgun (WGS) entry which is preliminary data.</text>
</comment>
<feature type="transmembrane region" description="Helical" evidence="1">
    <location>
        <begin position="194"/>
        <end position="216"/>
    </location>
</feature>
<keyword evidence="1" id="KW-0812">Transmembrane</keyword>
<feature type="transmembrane region" description="Helical" evidence="1">
    <location>
        <begin position="21"/>
        <end position="43"/>
    </location>
</feature>